<keyword evidence="2 7" id="KW-0808">Transferase</keyword>
<dbReference type="PANTHER" id="PTHR35526:SF3">
    <property type="entry name" value="ANTI-SIGMA-F FACTOR RSBW"/>
    <property type="match status" value="1"/>
</dbReference>
<dbReference type="EMBL" id="JBEPMX010000001">
    <property type="protein sequence ID" value="MET3682386.1"/>
    <property type="molecule type" value="Genomic_DNA"/>
</dbReference>
<dbReference type="EC" id="2.7.11.1" evidence="7"/>
<keyword evidence="5 7" id="KW-0067">ATP-binding</keyword>
<evidence type="ECO:0000259" key="8">
    <source>
        <dbReference type="SMART" id="SM00387"/>
    </source>
</evidence>
<keyword evidence="3 7" id="KW-0547">Nucleotide-binding</keyword>
<organism evidence="9 10">
    <name type="scientific">Alkalibacillus flavidus</name>
    <dbReference type="NCBI Taxonomy" id="546021"/>
    <lineage>
        <taxon>Bacteria</taxon>
        <taxon>Bacillati</taxon>
        <taxon>Bacillota</taxon>
        <taxon>Bacilli</taxon>
        <taxon>Bacillales</taxon>
        <taxon>Bacillaceae</taxon>
        <taxon>Alkalibacillus</taxon>
    </lineage>
</organism>
<dbReference type="Gene3D" id="3.30.565.10">
    <property type="entry name" value="Histidine kinase-like ATPase, C-terminal domain"/>
    <property type="match status" value="1"/>
</dbReference>
<keyword evidence="4 7" id="KW-0418">Kinase</keyword>
<evidence type="ECO:0000256" key="4">
    <source>
        <dbReference type="ARBA" id="ARBA00022777"/>
    </source>
</evidence>
<dbReference type="InterPro" id="IPR050267">
    <property type="entry name" value="Anti-sigma-factor_SerPK"/>
</dbReference>
<dbReference type="HAMAP" id="MF_00637">
    <property type="entry name" value="Anti_sigma_F"/>
    <property type="match status" value="1"/>
</dbReference>
<dbReference type="InterPro" id="IPR003594">
    <property type="entry name" value="HATPase_dom"/>
</dbReference>
<dbReference type="Proteomes" id="UP001549167">
    <property type="component" value="Unassembled WGS sequence"/>
</dbReference>
<dbReference type="InterPro" id="IPR010194">
    <property type="entry name" value="Anti-sigma_F"/>
</dbReference>
<gene>
    <name evidence="7" type="primary">spoIIAB</name>
    <name evidence="9" type="ORF">ABID56_000465</name>
</gene>
<feature type="domain" description="Histidine kinase/HSP90-like ATPase" evidence="8">
    <location>
        <begin position="35"/>
        <end position="140"/>
    </location>
</feature>
<evidence type="ECO:0000256" key="3">
    <source>
        <dbReference type="ARBA" id="ARBA00022741"/>
    </source>
</evidence>
<proteinExistence type="inferred from homology"/>
<dbReference type="SMART" id="SM00387">
    <property type="entry name" value="HATPase_c"/>
    <property type="match status" value="1"/>
</dbReference>
<name>A0ABV2KS37_9BACI</name>
<protein>
    <recommendedName>
        <fullName evidence="7">Anti-sigma F factor</fullName>
        <ecNumber evidence="7">2.7.11.1</ecNumber>
    </recommendedName>
    <alternativeName>
        <fullName evidence="7">Stage II sporulation protein AB</fullName>
    </alternativeName>
</protein>
<dbReference type="PANTHER" id="PTHR35526">
    <property type="entry name" value="ANTI-SIGMA-F FACTOR RSBW-RELATED"/>
    <property type="match status" value="1"/>
</dbReference>
<evidence type="ECO:0000313" key="10">
    <source>
        <dbReference type="Proteomes" id="UP001549167"/>
    </source>
</evidence>
<comment type="caution">
    <text evidence="9">The sequence shown here is derived from an EMBL/GenBank/DDBJ whole genome shotgun (WGS) entry which is preliminary data.</text>
</comment>
<evidence type="ECO:0000313" key="9">
    <source>
        <dbReference type="EMBL" id="MET3682386.1"/>
    </source>
</evidence>
<evidence type="ECO:0000256" key="5">
    <source>
        <dbReference type="ARBA" id="ARBA00022840"/>
    </source>
</evidence>
<dbReference type="SUPFAM" id="SSF55874">
    <property type="entry name" value="ATPase domain of HSP90 chaperone/DNA topoisomerase II/histidine kinase"/>
    <property type="match status" value="1"/>
</dbReference>
<evidence type="ECO:0000256" key="1">
    <source>
        <dbReference type="ARBA" id="ARBA00022527"/>
    </source>
</evidence>
<evidence type="ECO:0000256" key="6">
    <source>
        <dbReference type="ARBA" id="ARBA00022969"/>
    </source>
</evidence>
<dbReference type="NCBIfam" id="TIGR01925">
    <property type="entry name" value="spIIAB"/>
    <property type="match status" value="1"/>
</dbReference>
<evidence type="ECO:0000256" key="2">
    <source>
        <dbReference type="ARBA" id="ARBA00022679"/>
    </source>
</evidence>
<keyword evidence="1 7" id="KW-0723">Serine/threonine-protein kinase</keyword>
<comment type="catalytic activity">
    <reaction evidence="7">
        <text>L-seryl-[protein] + ATP = O-phospho-L-seryl-[protein] + ADP + H(+)</text>
        <dbReference type="Rhea" id="RHEA:17989"/>
        <dbReference type="Rhea" id="RHEA-COMP:9863"/>
        <dbReference type="Rhea" id="RHEA-COMP:11604"/>
        <dbReference type="ChEBI" id="CHEBI:15378"/>
        <dbReference type="ChEBI" id="CHEBI:29999"/>
        <dbReference type="ChEBI" id="CHEBI:30616"/>
        <dbReference type="ChEBI" id="CHEBI:83421"/>
        <dbReference type="ChEBI" id="CHEBI:456216"/>
        <dbReference type="EC" id="2.7.11.1"/>
    </reaction>
</comment>
<sequence length="147" mass="16239">MNNHMKVEMAAKSENESFARVVVASFISPLDPTMDELTEIKTVISEAVTNAIIHGYEDDDDGVVVLACSISNDDVTIMIQDYGRGIDNVQEAMEPMYTSKPELERSGMGFTIMENFMDQIDIHSSAGAGTTVTLVKRFNQNQQQIAK</sequence>
<evidence type="ECO:0000256" key="7">
    <source>
        <dbReference type="HAMAP-Rule" id="MF_00637"/>
    </source>
</evidence>
<comment type="similarity">
    <text evidence="7">Belongs to the anti-sigma-factor family.</text>
</comment>
<dbReference type="InterPro" id="IPR036890">
    <property type="entry name" value="HATPase_C_sf"/>
</dbReference>
<dbReference type="Pfam" id="PF13581">
    <property type="entry name" value="HATPase_c_2"/>
    <property type="match status" value="1"/>
</dbReference>
<reference evidence="9 10" key="1">
    <citation type="submission" date="2024-06" db="EMBL/GenBank/DDBJ databases">
        <title>Genomic Encyclopedia of Type Strains, Phase IV (KMG-IV): sequencing the most valuable type-strain genomes for metagenomic binning, comparative biology and taxonomic classification.</title>
        <authorList>
            <person name="Goeker M."/>
        </authorList>
    </citation>
    <scope>NUCLEOTIDE SEQUENCE [LARGE SCALE GENOMIC DNA]</scope>
    <source>
        <strain evidence="9 10">DSM 23520</strain>
    </source>
</reference>
<comment type="function">
    <text evidence="7">Binds to sigma F and blocks its ability to form an RNA polymerase holoenzyme (E-sigma F). Phosphorylates SpoIIAA on a serine residue. This phosphorylation may enable SpoIIAA to act as an anti-anti-sigma factor that counteracts SpoIIAB and thus releases sigma F from inhibition.</text>
</comment>
<comment type="catalytic activity">
    <reaction evidence="7">
        <text>L-threonyl-[protein] + ATP = O-phospho-L-threonyl-[protein] + ADP + H(+)</text>
        <dbReference type="Rhea" id="RHEA:46608"/>
        <dbReference type="Rhea" id="RHEA-COMP:11060"/>
        <dbReference type="Rhea" id="RHEA-COMP:11605"/>
        <dbReference type="ChEBI" id="CHEBI:15378"/>
        <dbReference type="ChEBI" id="CHEBI:30013"/>
        <dbReference type="ChEBI" id="CHEBI:30616"/>
        <dbReference type="ChEBI" id="CHEBI:61977"/>
        <dbReference type="ChEBI" id="CHEBI:456216"/>
        <dbReference type="EC" id="2.7.11.1"/>
    </reaction>
</comment>
<keyword evidence="10" id="KW-1185">Reference proteome</keyword>
<dbReference type="RefSeq" id="WP_354218917.1">
    <property type="nucleotide sequence ID" value="NZ_JBEPMX010000001.1"/>
</dbReference>
<dbReference type="GO" id="GO:0004674">
    <property type="term" value="F:protein serine/threonine kinase activity"/>
    <property type="evidence" value="ECO:0007669"/>
    <property type="project" value="UniProtKB-EC"/>
</dbReference>
<keyword evidence="6 7" id="KW-0749">Sporulation</keyword>
<accession>A0ABV2KS37</accession>